<proteinExistence type="predicted"/>
<dbReference type="AlphaFoldDB" id="A0A183U1S7"/>
<name>A0A183U1S7_TOXCA</name>
<evidence type="ECO:0000313" key="4">
    <source>
        <dbReference type="Proteomes" id="UP000050794"/>
    </source>
</evidence>
<dbReference type="SUPFAM" id="SSF56112">
    <property type="entry name" value="Protein kinase-like (PK-like)"/>
    <property type="match status" value="1"/>
</dbReference>
<dbReference type="InterPro" id="IPR001245">
    <property type="entry name" value="Ser-Thr/Tyr_kinase_cat_dom"/>
</dbReference>
<evidence type="ECO:0000313" key="5">
    <source>
        <dbReference type="WBParaSite" id="TCNE_0000244701-mRNA-1"/>
    </source>
</evidence>
<dbReference type="PROSITE" id="PS50105">
    <property type="entry name" value="SAM_DOMAIN"/>
    <property type="match status" value="1"/>
</dbReference>
<dbReference type="InterPro" id="IPR011009">
    <property type="entry name" value="Kinase-like_dom_sf"/>
</dbReference>
<feature type="domain" description="SAM" evidence="2">
    <location>
        <begin position="168"/>
        <end position="233"/>
    </location>
</feature>
<dbReference type="GO" id="GO:0004672">
    <property type="term" value="F:protein kinase activity"/>
    <property type="evidence" value="ECO:0007669"/>
    <property type="project" value="InterPro"/>
</dbReference>
<accession>A0A183U1S7</accession>
<reference evidence="5" key="1">
    <citation type="submission" date="2016-06" db="UniProtKB">
        <authorList>
            <consortium name="WormBaseParasite"/>
        </authorList>
    </citation>
    <scope>IDENTIFICATION</scope>
</reference>
<dbReference type="SUPFAM" id="SSF47769">
    <property type="entry name" value="SAM/Pointed domain"/>
    <property type="match status" value="1"/>
</dbReference>
<reference evidence="3 4" key="2">
    <citation type="submission" date="2018-11" db="EMBL/GenBank/DDBJ databases">
        <authorList>
            <consortium name="Pathogen Informatics"/>
        </authorList>
    </citation>
    <scope>NUCLEOTIDE SEQUENCE [LARGE SCALE GENOMIC DNA]</scope>
</reference>
<evidence type="ECO:0000259" key="2">
    <source>
        <dbReference type="PROSITE" id="PS50105"/>
    </source>
</evidence>
<organism evidence="4 5">
    <name type="scientific">Toxocara canis</name>
    <name type="common">Canine roundworm</name>
    <dbReference type="NCBI Taxonomy" id="6265"/>
    <lineage>
        <taxon>Eukaryota</taxon>
        <taxon>Metazoa</taxon>
        <taxon>Ecdysozoa</taxon>
        <taxon>Nematoda</taxon>
        <taxon>Chromadorea</taxon>
        <taxon>Rhabditida</taxon>
        <taxon>Spirurina</taxon>
        <taxon>Ascaridomorpha</taxon>
        <taxon>Ascaridoidea</taxon>
        <taxon>Toxocaridae</taxon>
        <taxon>Toxocara</taxon>
    </lineage>
</organism>
<gene>
    <name evidence="3" type="ORF">TCNE_LOCUS2446</name>
</gene>
<dbReference type="Gene3D" id="1.10.510.10">
    <property type="entry name" value="Transferase(Phosphotransferase) domain 1"/>
    <property type="match status" value="1"/>
</dbReference>
<feature type="coiled-coil region" evidence="1">
    <location>
        <begin position="113"/>
        <end position="158"/>
    </location>
</feature>
<keyword evidence="1" id="KW-0175">Coiled coil</keyword>
<dbReference type="Proteomes" id="UP000050794">
    <property type="component" value="Unassembled WGS sequence"/>
</dbReference>
<protein>
    <submittedName>
        <fullName evidence="5">SAM domain-containing protein</fullName>
    </submittedName>
</protein>
<keyword evidence="4" id="KW-1185">Reference proteome</keyword>
<evidence type="ECO:0000313" key="3">
    <source>
        <dbReference type="EMBL" id="VDM28090.1"/>
    </source>
</evidence>
<dbReference type="InterPro" id="IPR001660">
    <property type="entry name" value="SAM"/>
</dbReference>
<dbReference type="InterPro" id="IPR013761">
    <property type="entry name" value="SAM/pointed_sf"/>
</dbReference>
<evidence type="ECO:0000256" key="1">
    <source>
        <dbReference type="SAM" id="Coils"/>
    </source>
</evidence>
<dbReference type="Pfam" id="PF07714">
    <property type="entry name" value="PK_Tyr_Ser-Thr"/>
    <property type="match status" value="1"/>
</dbReference>
<dbReference type="Gene3D" id="1.10.150.50">
    <property type="entry name" value="Transcription Factor, Ets-1"/>
    <property type="match status" value="1"/>
</dbReference>
<dbReference type="WBParaSite" id="TCNE_0000244701-mRNA-1">
    <property type="protein sequence ID" value="TCNE_0000244701-mRNA-1"/>
    <property type="gene ID" value="TCNE_0000244701"/>
</dbReference>
<sequence>MKPEPDGQRAEAAAGARFFQMVGSESGHLWNWSPSWVPYKGLTEFRIYSMIAQQGVTLVISEKCPSALSSLMKSCWKVNPKERPDMRQIIIVLESLQHNTELSEQCGHFLKHKHEWKCEIEEQLRQLEEQKIDYAKKLEELDRREQALKRREKSQRENDATARALQGDVALWDEEEVSIEGDVLDHFIALILHHNINGNRLLDITPKDLESLGICSLGIRHNLFKEVKNLRRENYRLRNFPSLQVSQQLGHKKKQEKLSQPLSLPLIIHVTMYTRQSGFDYFPKFRYKILIDVDWDDCCLGDDVPIDLHDSHVVIKNVYISILSDDKTVAREPYRCDSYPYTVSEWIDSPTSGGEIEVVCALSYTDRVIRPRSTCIRTKLFDFSRAQTLENKRVSECLLWRYLYTLVVFLKADFTKW</sequence>
<dbReference type="EMBL" id="UYWY01002459">
    <property type="protein sequence ID" value="VDM28090.1"/>
    <property type="molecule type" value="Genomic_DNA"/>
</dbReference>